<proteinExistence type="predicted"/>
<protein>
    <recommendedName>
        <fullName evidence="4">Secreted protein</fullName>
    </recommendedName>
</protein>
<evidence type="ECO:0000256" key="1">
    <source>
        <dbReference type="SAM" id="SignalP"/>
    </source>
</evidence>
<keyword evidence="3" id="KW-1185">Reference proteome</keyword>
<feature type="chain" id="PRO_5039454636" description="Secreted protein" evidence="1">
    <location>
        <begin position="25"/>
        <end position="146"/>
    </location>
</feature>
<name>A0A4Q2L3M2_9MICO</name>
<gene>
    <name evidence="2" type="ORF">ESP51_02860</name>
</gene>
<evidence type="ECO:0000313" key="3">
    <source>
        <dbReference type="Proteomes" id="UP000293865"/>
    </source>
</evidence>
<evidence type="ECO:0000313" key="2">
    <source>
        <dbReference type="EMBL" id="RXZ72758.1"/>
    </source>
</evidence>
<dbReference type="OrthoDB" id="5007843at2"/>
<dbReference type="PROSITE" id="PS51257">
    <property type="entry name" value="PROKAR_LIPOPROTEIN"/>
    <property type="match status" value="1"/>
</dbReference>
<sequence length="146" mass="14409">MQRMKTSVALVFAGALLLTGCATGGTGGGGEATADPCETVRSEVRDISNGAQNALAAGGDPSDVQSAVEGYRERVDAIDKSAGDDAGLSDALEALGEKIDEAAEYAATLPSDPDAEVDADALAAQQEAISAAAAEVTASCSGDTEG</sequence>
<dbReference type="RefSeq" id="WP_129519380.1">
    <property type="nucleotide sequence ID" value="NZ_SDPN01000003.1"/>
</dbReference>
<dbReference type="AlphaFoldDB" id="A0A4Q2L3M2"/>
<organism evidence="2 3">
    <name type="scientific">Agromyces albus</name>
    <dbReference type="NCBI Taxonomy" id="205332"/>
    <lineage>
        <taxon>Bacteria</taxon>
        <taxon>Bacillati</taxon>
        <taxon>Actinomycetota</taxon>
        <taxon>Actinomycetes</taxon>
        <taxon>Micrococcales</taxon>
        <taxon>Microbacteriaceae</taxon>
        <taxon>Agromyces</taxon>
    </lineage>
</organism>
<keyword evidence="1" id="KW-0732">Signal</keyword>
<reference evidence="2 3" key="1">
    <citation type="submission" date="2019-01" db="EMBL/GenBank/DDBJ databases">
        <title>Agromyces.</title>
        <authorList>
            <person name="Li J."/>
        </authorList>
    </citation>
    <scope>NUCLEOTIDE SEQUENCE [LARGE SCALE GENOMIC DNA]</scope>
    <source>
        <strain evidence="2 3">DSM 15934</strain>
    </source>
</reference>
<feature type="signal peptide" evidence="1">
    <location>
        <begin position="1"/>
        <end position="24"/>
    </location>
</feature>
<dbReference type="EMBL" id="SDPN01000003">
    <property type="protein sequence ID" value="RXZ72758.1"/>
    <property type="molecule type" value="Genomic_DNA"/>
</dbReference>
<evidence type="ECO:0008006" key="4">
    <source>
        <dbReference type="Google" id="ProtNLM"/>
    </source>
</evidence>
<accession>A0A4Q2L3M2</accession>
<dbReference type="Proteomes" id="UP000293865">
    <property type="component" value="Unassembled WGS sequence"/>
</dbReference>
<comment type="caution">
    <text evidence="2">The sequence shown here is derived from an EMBL/GenBank/DDBJ whole genome shotgun (WGS) entry which is preliminary data.</text>
</comment>